<dbReference type="Proteomes" id="UP000030746">
    <property type="component" value="Unassembled WGS sequence"/>
</dbReference>
<keyword evidence="3" id="KW-1185">Reference proteome</keyword>
<dbReference type="GeneID" id="20243921"/>
<dbReference type="CTD" id="20243921"/>
<dbReference type="KEGG" id="lgi:LOTGIDRAFT_176682"/>
<dbReference type="HOGENOM" id="CLU_1318288_0_0_1"/>
<evidence type="ECO:0008006" key="4">
    <source>
        <dbReference type="Google" id="ProtNLM"/>
    </source>
</evidence>
<dbReference type="OrthoDB" id="272810at2759"/>
<evidence type="ECO:0000256" key="1">
    <source>
        <dbReference type="SAM" id="MobiDB-lite"/>
    </source>
</evidence>
<dbReference type="OMA" id="IDSKHNE"/>
<reference evidence="2 3" key="1">
    <citation type="journal article" date="2013" name="Nature">
        <title>Insights into bilaterian evolution from three spiralian genomes.</title>
        <authorList>
            <person name="Simakov O."/>
            <person name="Marletaz F."/>
            <person name="Cho S.J."/>
            <person name="Edsinger-Gonzales E."/>
            <person name="Havlak P."/>
            <person name="Hellsten U."/>
            <person name="Kuo D.H."/>
            <person name="Larsson T."/>
            <person name="Lv J."/>
            <person name="Arendt D."/>
            <person name="Savage R."/>
            <person name="Osoegawa K."/>
            <person name="de Jong P."/>
            <person name="Grimwood J."/>
            <person name="Chapman J.A."/>
            <person name="Shapiro H."/>
            <person name="Aerts A."/>
            <person name="Otillar R.P."/>
            <person name="Terry A.Y."/>
            <person name="Boore J.L."/>
            <person name="Grigoriev I.V."/>
            <person name="Lindberg D.R."/>
            <person name="Seaver E.C."/>
            <person name="Weisblat D.A."/>
            <person name="Putnam N.H."/>
            <person name="Rokhsar D.S."/>
        </authorList>
    </citation>
    <scope>NUCLEOTIDE SEQUENCE [LARGE SCALE GENOMIC DNA]</scope>
</reference>
<dbReference type="AlphaFoldDB" id="V4AE88"/>
<dbReference type="EMBL" id="KB201684">
    <property type="protein sequence ID" value="ESO95202.1"/>
    <property type="molecule type" value="Genomic_DNA"/>
</dbReference>
<dbReference type="PANTHER" id="PTHR16166">
    <property type="entry name" value="VACUOLAR PROTEIN SORTING-ASSOCIATED PROTEIN VPS13"/>
    <property type="match status" value="1"/>
</dbReference>
<dbReference type="InterPro" id="IPR026847">
    <property type="entry name" value="VPS13"/>
</dbReference>
<accession>V4AE88</accession>
<sequence>ELKGQATKILGSIDVLGNPLGFVNDVTEGISGLIKDGNVTGLFKNVTHGVSNTAAKMTGALSDGFASVSMDDDHMKQRDELRHIETGQSRAHLLAGVKGLGYGILGGLTGLVTQPYSGAKEKGIGGFFKGAGKGIVGTVTKPVTGVLDFTSGVANAVRDKSQVSSKQHPPRSRDPRVSPGIHGVISTYSPSLARAQLHLYNLNNNNHNE</sequence>
<dbReference type="GO" id="GO:0045053">
    <property type="term" value="P:protein retention in Golgi apparatus"/>
    <property type="evidence" value="ECO:0007669"/>
    <property type="project" value="TreeGrafter"/>
</dbReference>
<dbReference type="PANTHER" id="PTHR16166:SF141">
    <property type="entry name" value="INTERMEMBRANE LIPID TRANSFER PROTEIN VPS13D"/>
    <property type="match status" value="1"/>
</dbReference>
<evidence type="ECO:0000313" key="3">
    <source>
        <dbReference type="Proteomes" id="UP000030746"/>
    </source>
</evidence>
<dbReference type="GO" id="GO:0007005">
    <property type="term" value="P:mitochondrion organization"/>
    <property type="evidence" value="ECO:0007669"/>
    <property type="project" value="TreeGrafter"/>
</dbReference>
<name>V4AE88_LOTGI</name>
<dbReference type="GO" id="GO:0006623">
    <property type="term" value="P:protein targeting to vacuole"/>
    <property type="evidence" value="ECO:0007669"/>
    <property type="project" value="TreeGrafter"/>
</dbReference>
<evidence type="ECO:0000313" key="2">
    <source>
        <dbReference type="EMBL" id="ESO95202.1"/>
    </source>
</evidence>
<protein>
    <recommendedName>
        <fullName evidence="4">Vacuolar protein sorting-associated protein 13 DH-like domain-containing protein</fullName>
    </recommendedName>
</protein>
<feature type="region of interest" description="Disordered" evidence="1">
    <location>
        <begin position="158"/>
        <end position="181"/>
    </location>
</feature>
<gene>
    <name evidence="2" type="ORF">LOTGIDRAFT_176682</name>
</gene>
<proteinExistence type="predicted"/>
<organism evidence="2 3">
    <name type="scientific">Lottia gigantea</name>
    <name type="common">Giant owl limpet</name>
    <dbReference type="NCBI Taxonomy" id="225164"/>
    <lineage>
        <taxon>Eukaryota</taxon>
        <taxon>Metazoa</taxon>
        <taxon>Spiralia</taxon>
        <taxon>Lophotrochozoa</taxon>
        <taxon>Mollusca</taxon>
        <taxon>Gastropoda</taxon>
        <taxon>Patellogastropoda</taxon>
        <taxon>Lottioidea</taxon>
        <taxon>Lottiidae</taxon>
        <taxon>Lottia</taxon>
    </lineage>
</organism>
<dbReference type="RefSeq" id="XP_009054110.1">
    <property type="nucleotide sequence ID" value="XM_009055862.1"/>
</dbReference>
<feature type="non-terminal residue" evidence="2">
    <location>
        <position position="1"/>
    </location>
</feature>
<dbReference type="STRING" id="225164.V4AE88"/>